<name>A0A1E3IBC6_9TREE</name>
<dbReference type="GeneID" id="30152208"/>
<accession>A0A1E3IBC6</accession>
<proteinExistence type="predicted"/>
<dbReference type="RefSeq" id="XP_018998874.1">
    <property type="nucleotide sequence ID" value="XM_019134169.1"/>
</dbReference>
<reference evidence="1 2" key="1">
    <citation type="submission" date="2016-06" db="EMBL/GenBank/DDBJ databases">
        <title>Evolution of pathogenesis and genome organization in the Tremellales.</title>
        <authorList>
            <person name="Cuomo C."/>
            <person name="Litvintseva A."/>
            <person name="Heitman J."/>
            <person name="Chen Y."/>
            <person name="Sun S."/>
            <person name="Springer D."/>
            <person name="Dromer F."/>
            <person name="Young S."/>
            <person name="Zeng Q."/>
            <person name="Chapman S."/>
            <person name="Gujja S."/>
            <person name="Saif S."/>
            <person name="Birren B."/>
        </authorList>
    </citation>
    <scope>NUCLEOTIDE SEQUENCE [LARGE SCALE GENOMIC DNA]</scope>
    <source>
        <strain evidence="1 2">CBS 6039</strain>
    </source>
</reference>
<dbReference type="AlphaFoldDB" id="A0A1E3IBC6"/>
<protein>
    <submittedName>
        <fullName evidence="1">Uncharacterized protein</fullName>
    </submittedName>
</protein>
<dbReference type="Proteomes" id="UP000094065">
    <property type="component" value="Unassembled WGS sequence"/>
</dbReference>
<comment type="caution">
    <text evidence="1">The sequence shown here is derived from an EMBL/GenBank/DDBJ whole genome shotgun (WGS) entry which is preliminary data.</text>
</comment>
<evidence type="ECO:0000313" key="1">
    <source>
        <dbReference type="EMBL" id="ODN85071.1"/>
    </source>
</evidence>
<gene>
    <name evidence="1" type="ORF">L202_00899</name>
</gene>
<evidence type="ECO:0000313" key="2">
    <source>
        <dbReference type="Proteomes" id="UP000094065"/>
    </source>
</evidence>
<keyword evidence="2" id="KW-1185">Reference proteome</keyword>
<organism evidence="1 2">
    <name type="scientific">Cryptococcus amylolentus CBS 6039</name>
    <dbReference type="NCBI Taxonomy" id="1295533"/>
    <lineage>
        <taxon>Eukaryota</taxon>
        <taxon>Fungi</taxon>
        <taxon>Dikarya</taxon>
        <taxon>Basidiomycota</taxon>
        <taxon>Agaricomycotina</taxon>
        <taxon>Tremellomycetes</taxon>
        <taxon>Tremellales</taxon>
        <taxon>Cryptococcaceae</taxon>
        <taxon>Cryptococcus</taxon>
    </lineage>
</organism>
<sequence>MRKAIIATTPPPIDDRSHSTLNGTNIALFYDYFKHPENALFVEFESVIDGNSRLSRKPIA</sequence>
<dbReference type="EMBL" id="AWGJ01000001">
    <property type="protein sequence ID" value="ODN85071.1"/>
    <property type="molecule type" value="Genomic_DNA"/>
</dbReference>